<accession>A0A367YVC1</accession>
<dbReference type="CDD" id="cd05233">
    <property type="entry name" value="SDR_c"/>
    <property type="match status" value="1"/>
</dbReference>
<dbReference type="GO" id="GO:0016020">
    <property type="term" value="C:membrane"/>
    <property type="evidence" value="ECO:0007669"/>
    <property type="project" value="TreeGrafter"/>
</dbReference>
<comment type="similarity">
    <text evidence="1 3">Belongs to the short-chain dehydrogenases/reductases (SDR) family.</text>
</comment>
<dbReference type="PANTHER" id="PTHR44196:SF1">
    <property type="entry name" value="DEHYDROGENASE_REDUCTASE SDR FAMILY MEMBER 7B"/>
    <property type="match status" value="1"/>
</dbReference>
<dbReference type="PROSITE" id="PS00061">
    <property type="entry name" value="ADH_SHORT"/>
    <property type="match status" value="1"/>
</dbReference>
<dbReference type="GO" id="GO:0016491">
    <property type="term" value="F:oxidoreductase activity"/>
    <property type="evidence" value="ECO:0007669"/>
    <property type="project" value="UniProtKB-KW"/>
</dbReference>
<feature type="domain" description="Ketoreductase" evidence="4">
    <location>
        <begin position="5"/>
        <end position="178"/>
    </location>
</feature>
<dbReference type="SUPFAM" id="SSF51735">
    <property type="entry name" value="NAD(P)-binding Rossmann-fold domains"/>
    <property type="match status" value="1"/>
</dbReference>
<sequence>MDTRPLALVTGGSRGIGLAICRELADTHRLLVGGRDAEQLAQVCADLPQAEPWPVDLADADAVAAAAAGVEELDVLVHNAGVEASGTVAELTREDWRRVLELNVVTVADLTRALLPALRRRRGQVLTINSGAGFTAGAGGGLYAASKFALRAFTDALREEERGTVRVISVHPGRVDTEMQQRIQAGAGREYRAEDHMRPETVARAVAHALATPADAVVESLSIRPA</sequence>
<keyword evidence="6" id="KW-1185">Reference proteome</keyword>
<dbReference type="InterPro" id="IPR057326">
    <property type="entry name" value="KR_dom"/>
</dbReference>
<reference evidence="5 6" key="1">
    <citation type="submission" date="2018-07" db="EMBL/GenBank/DDBJ databases">
        <title>Desertimonas flava gen. nov. sp. nov.</title>
        <authorList>
            <person name="Liu S."/>
        </authorList>
    </citation>
    <scope>NUCLEOTIDE SEQUENCE [LARGE SCALE GENOMIC DNA]</scope>
    <source>
        <strain evidence="5 6">16Sb5-5</strain>
    </source>
</reference>
<dbReference type="InterPro" id="IPR002347">
    <property type="entry name" value="SDR_fam"/>
</dbReference>
<keyword evidence="2" id="KW-0560">Oxidoreductase</keyword>
<proteinExistence type="inferred from homology"/>
<comment type="caution">
    <text evidence="5">The sequence shown here is derived from an EMBL/GenBank/DDBJ whole genome shotgun (WGS) entry which is preliminary data.</text>
</comment>
<dbReference type="SMART" id="SM00822">
    <property type="entry name" value="PKS_KR"/>
    <property type="match status" value="1"/>
</dbReference>
<evidence type="ECO:0000259" key="4">
    <source>
        <dbReference type="SMART" id="SM00822"/>
    </source>
</evidence>
<dbReference type="Pfam" id="PF00106">
    <property type="entry name" value="adh_short"/>
    <property type="match status" value="1"/>
</dbReference>
<dbReference type="PRINTS" id="PR00080">
    <property type="entry name" value="SDRFAMILY"/>
</dbReference>
<dbReference type="PRINTS" id="PR00081">
    <property type="entry name" value="GDHRDH"/>
</dbReference>
<protein>
    <submittedName>
        <fullName evidence="5">Short chain dehydrogenase</fullName>
    </submittedName>
</protein>
<dbReference type="Proteomes" id="UP000252770">
    <property type="component" value="Unassembled WGS sequence"/>
</dbReference>
<evidence type="ECO:0000313" key="6">
    <source>
        <dbReference type="Proteomes" id="UP000252770"/>
    </source>
</evidence>
<dbReference type="InterPro" id="IPR036291">
    <property type="entry name" value="NAD(P)-bd_dom_sf"/>
</dbReference>
<dbReference type="NCBIfam" id="NF006073">
    <property type="entry name" value="PRK08219.1"/>
    <property type="match status" value="1"/>
</dbReference>
<evidence type="ECO:0000313" key="5">
    <source>
        <dbReference type="EMBL" id="RCK68972.1"/>
    </source>
</evidence>
<gene>
    <name evidence="5" type="ORF">DT076_13770</name>
</gene>
<evidence type="ECO:0000256" key="3">
    <source>
        <dbReference type="RuleBase" id="RU000363"/>
    </source>
</evidence>
<dbReference type="PANTHER" id="PTHR44196">
    <property type="entry name" value="DEHYDROGENASE/REDUCTASE SDR FAMILY MEMBER 7B"/>
    <property type="match status" value="1"/>
</dbReference>
<dbReference type="EMBL" id="QOUI01000008">
    <property type="protein sequence ID" value="RCK68972.1"/>
    <property type="molecule type" value="Genomic_DNA"/>
</dbReference>
<organism evidence="5 6">
    <name type="scientific">Desertihabitans brevis</name>
    <dbReference type="NCBI Taxonomy" id="2268447"/>
    <lineage>
        <taxon>Bacteria</taxon>
        <taxon>Bacillati</taxon>
        <taxon>Actinomycetota</taxon>
        <taxon>Actinomycetes</taxon>
        <taxon>Propionibacteriales</taxon>
        <taxon>Propionibacteriaceae</taxon>
        <taxon>Desertihabitans</taxon>
    </lineage>
</organism>
<dbReference type="RefSeq" id="WP_114127258.1">
    <property type="nucleotide sequence ID" value="NZ_QOUI01000008.1"/>
</dbReference>
<dbReference type="InterPro" id="IPR020904">
    <property type="entry name" value="Sc_DH/Rdtase_CS"/>
</dbReference>
<dbReference type="Gene3D" id="3.40.50.720">
    <property type="entry name" value="NAD(P)-binding Rossmann-like Domain"/>
    <property type="match status" value="1"/>
</dbReference>
<evidence type="ECO:0000256" key="1">
    <source>
        <dbReference type="ARBA" id="ARBA00006484"/>
    </source>
</evidence>
<evidence type="ECO:0000256" key="2">
    <source>
        <dbReference type="ARBA" id="ARBA00023002"/>
    </source>
</evidence>
<name>A0A367YVC1_9ACTN</name>
<dbReference type="AlphaFoldDB" id="A0A367YVC1"/>